<sequence>MKSLLNESQLLSHCFNMPFPNTHVSIFLKTHTATTFSHQTTGLEGIYKLFVIIIYSPNDDLLSELSSFIRIPPNVHKQDFVPTINQSLDKDAIFIELQNSRTWC</sequence>
<evidence type="ECO:0000313" key="2">
    <source>
        <dbReference type="Proteomes" id="UP001281761"/>
    </source>
</evidence>
<name>A0ABQ9X998_9EUKA</name>
<dbReference type="EMBL" id="JARBJD010000187">
    <property type="protein sequence ID" value="KAK2947969.1"/>
    <property type="molecule type" value="Genomic_DNA"/>
</dbReference>
<comment type="caution">
    <text evidence="1">The sequence shown here is derived from an EMBL/GenBank/DDBJ whole genome shotgun (WGS) entry which is preliminary data.</text>
</comment>
<dbReference type="Proteomes" id="UP001281761">
    <property type="component" value="Unassembled WGS sequence"/>
</dbReference>
<protein>
    <submittedName>
        <fullName evidence="1">Uncharacterized protein</fullName>
    </submittedName>
</protein>
<accession>A0ABQ9X998</accession>
<evidence type="ECO:0000313" key="1">
    <source>
        <dbReference type="EMBL" id="KAK2947969.1"/>
    </source>
</evidence>
<keyword evidence="2" id="KW-1185">Reference proteome</keyword>
<proteinExistence type="predicted"/>
<gene>
    <name evidence="1" type="ORF">BLNAU_17093</name>
</gene>
<reference evidence="1 2" key="1">
    <citation type="journal article" date="2022" name="bioRxiv">
        <title>Genomics of Preaxostyla Flagellates Illuminates Evolutionary Transitions and the Path Towards Mitochondrial Loss.</title>
        <authorList>
            <person name="Novak L.V.F."/>
            <person name="Treitli S.C."/>
            <person name="Pyrih J."/>
            <person name="Halakuc P."/>
            <person name="Pipaliya S.V."/>
            <person name="Vacek V."/>
            <person name="Brzon O."/>
            <person name="Soukal P."/>
            <person name="Eme L."/>
            <person name="Dacks J.B."/>
            <person name="Karnkowska A."/>
            <person name="Elias M."/>
            <person name="Hampl V."/>
        </authorList>
    </citation>
    <scope>NUCLEOTIDE SEQUENCE [LARGE SCALE GENOMIC DNA]</scope>
    <source>
        <strain evidence="1">NAU3</strain>
        <tissue evidence="1">Gut</tissue>
    </source>
</reference>
<organism evidence="1 2">
    <name type="scientific">Blattamonas nauphoetae</name>
    <dbReference type="NCBI Taxonomy" id="2049346"/>
    <lineage>
        <taxon>Eukaryota</taxon>
        <taxon>Metamonada</taxon>
        <taxon>Preaxostyla</taxon>
        <taxon>Oxymonadida</taxon>
        <taxon>Blattamonas</taxon>
    </lineage>
</organism>